<feature type="domain" description="Nucleoside phosphorylase" evidence="4">
    <location>
        <begin position="4"/>
        <end position="241"/>
    </location>
</feature>
<feature type="binding site" evidence="3">
    <location>
        <position position="183"/>
    </location>
    <ligand>
        <name>substrate</name>
    </ligand>
</feature>
<dbReference type="InterPro" id="IPR010044">
    <property type="entry name" value="MTAP"/>
</dbReference>
<dbReference type="HAMAP" id="MF_01963">
    <property type="entry name" value="MTAP"/>
    <property type="match status" value="1"/>
</dbReference>
<dbReference type="Proteomes" id="UP001160519">
    <property type="component" value="Unassembled WGS sequence"/>
</dbReference>
<keyword evidence="1 3" id="KW-0328">Glycosyltransferase</keyword>
<keyword evidence="2 3" id="KW-0808">Transferase</keyword>
<dbReference type="EC" id="2.4.2.44" evidence="3"/>
<evidence type="ECO:0000313" key="5">
    <source>
        <dbReference type="EMBL" id="MDI1229970.1"/>
    </source>
</evidence>
<dbReference type="InterPro" id="IPR035994">
    <property type="entry name" value="Nucleoside_phosphorylase_sf"/>
</dbReference>
<dbReference type="SUPFAM" id="SSF53167">
    <property type="entry name" value="Purine and uridine phosphorylases"/>
    <property type="match status" value="1"/>
</dbReference>
<comment type="caution">
    <text evidence="5">The sequence shown here is derived from an EMBL/GenBank/DDBJ whole genome shotgun (WGS) entry which is preliminary data.</text>
</comment>
<evidence type="ECO:0000256" key="3">
    <source>
        <dbReference type="HAMAP-Rule" id="MF_01963"/>
    </source>
</evidence>
<dbReference type="AlphaFoldDB" id="A0AA43Q1N0"/>
<dbReference type="Pfam" id="PF01048">
    <property type="entry name" value="PNP_UDP_1"/>
    <property type="match status" value="1"/>
</dbReference>
<keyword evidence="3" id="KW-0660">Purine salvage</keyword>
<proteinExistence type="inferred from homology"/>
<evidence type="ECO:0000259" key="4">
    <source>
        <dbReference type="Pfam" id="PF01048"/>
    </source>
</evidence>
<feature type="site" description="Important for substrate specificity" evidence="3">
    <location>
        <position position="219"/>
    </location>
</feature>
<reference evidence="5" key="1">
    <citation type="submission" date="2023-01" db="EMBL/GenBank/DDBJ databases">
        <title>Biogeochemical cycle of methane in antarctic sediments.</title>
        <authorList>
            <person name="Roldan D.M."/>
            <person name="Menes R.J."/>
        </authorList>
    </citation>
    <scope>NUCLEOTIDE SEQUENCE [LARGE SCALE GENOMIC DNA]</scope>
    <source>
        <strain evidence="5">K-2018 MAG008</strain>
    </source>
</reference>
<comment type="miscellaneous">
    <text evidence="3">Although this enzyme belongs to the family of MTA phosphorylases based on sequence homology, it has been shown that conserved amino acid substitutions in the substrate binding pocket convert the substrate specificity of this enzyme from 6-aminopurines to 6-oxopurines.</text>
</comment>
<comment type="pathway">
    <text evidence="3">Purine metabolism; purine nucleoside salvage.</text>
</comment>
<dbReference type="GO" id="GO:0017061">
    <property type="term" value="F:S-methyl-5-thioadenosine phosphorylase activity"/>
    <property type="evidence" value="ECO:0007669"/>
    <property type="project" value="InterPro"/>
</dbReference>
<gene>
    <name evidence="5" type="ORF">PSU93_02340</name>
</gene>
<name>A0AA43Q1N0_9GAMM</name>
<evidence type="ECO:0000313" key="6">
    <source>
        <dbReference type="Proteomes" id="UP001160519"/>
    </source>
</evidence>
<comment type="subunit">
    <text evidence="3">Homotrimer.</text>
</comment>
<evidence type="ECO:0000256" key="1">
    <source>
        <dbReference type="ARBA" id="ARBA00022676"/>
    </source>
</evidence>
<comment type="similarity">
    <text evidence="3">Belongs to the PNP/MTAP phosphorylase family. MTAP subfamily.</text>
</comment>
<dbReference type="Gene3D" id="3.40.50.1580">
    <property type="entry name" value="Nucleoside phosphorylase domain"/>
    <property type="match status" value="1"/>
</dbReference>
<accession>A0AA43Q1N0</accession>
<feature type="binding site" evidence="3">
    <location>
        <begin position="207"/>
        <end position="209"/>
    </location>
    <ligand>
        <name>substrate</name>
    </ligand>
</feature>
<dbReference type="PANTHER" id="PTHR42679">
    <property type="entry name" value="S-METHYL-5'-THIOADENOSINE PHOSPHORYLASE"/>
    <property type="match status" value="1"/>
</dbReference>
<comment type="catalytic activity">
    <reaction evidence="3">
        <text>S-methyl-5'-thioinosine + phosphate = 5-(methylsulfanyl)-alpha-D-ribose 1-phosphate + hypoxanthine</text>
        <dbReference type="Rhea" id="RHEA:30643"/>
        <dbReference type="ChEBI" id="CHEBI:17368"/>
        <dbReference type="ChEBI" id="CHEBI:43474"/>
        <dbReference type="ChEBI" id="CHEBI:48595"/>
        <dbReference type="ChEBI" id="CHEBI:58533"/>
        <dbReference type="EC" id="2.4.2.44"/>
    </reaction>
</comment>
<organism evidence="5 6">
    <name type="scientific">Candidatus Methylobacter titanis</name>
    <dbReference type="NCBI Taxonomy" id="3053457"/>
    <lineage>
        <taxon>Bacteria</taxon>
        <taxon>Pseudomonadati</taxon>
        <taxon>Pseudomonadota</taxon>
        <taxon>Gammaproteobacteria</taxon>
        <taxon>Methylococcales</taxon>
        <taxon>Methylococcaceae</taxon>
        <taxon>Methylobacter</taxon>
    </lineage>
</organism>
<sequence>MTTLAIIGGTGLTQLSDLNIIKREELNTPYGSPSAEFVTGELNNTRIIFLARHGDPHSIAPHKINYRANIWGLKQLGVEQIIAVAAVGGITSEMIPAHIAIPDQIIDYSYGRKHTFFDDEAVTHIDFTYPYSQKLRSRLISAARDANIKVSPLGTYGCTQGPRLETAAEIQRMEKDGCDLVGMTGMPEAALAKELDIEYAAISVVANWAAGKTAGEITMAEIERHLHKGMANTAELLKAFVG</sequence>
<comment type="caution">
    <text evidence="3">Lacks conserved residue(s) required for the propagation of feature annotation.</text>
</comment>
<comment type="function">
    <text evidence="3">Catalyzes the reversible phosphorylation of S-methyl-5'-thioinosine (MTI) to hypoxanthine and 5-methylthioribose-1-phosphate. Involved in the breakdown of S-methyl-5'-thioadenosine (MTA), a major by-product of polyamine biosynthesis. Catabolism of (MTA) occurs via deamination to MTI and phosphorolysis to hypoxanthine.</text>
</comment>
<feature type="binding site" evidence="3">
    <location>
        <begin position="52"/>
        <end position="53"/>
    </location>
    <ligand>
        <name>phosphate</name>
        <dbReference type="ChEBI" id="CHEBI:43474"/>
    </ligand>
</feature>
<dbReference type="GO" id="GO:0005829">
    <property type="term" value="C:cytosol"/>
    <property type="evidence" value="ECO:0007669"/>
    <property type="project" value="TreeGrafter"/>
</dbReference>
<feature type="binding site" evidence="3">
    <location>
        <position position="184"/>
    </location>
    <ligand>
        <name>phosphate</name>
        <dbReference type="ChEBI" id="CHEBI:43474"/>
    </ligand>
</feature>
<evidence type="ECO:0000256" key="2">
    <source>
        <dbReference type="ARBA" id="ARBA00022679"/>
    </source>
</evidence>
<dbReference type="EMBL" id="JAQSDF010000004">
    <property type="protein sequence ID" value="MDI1229970.1"/>
    <property type="molecule type" value="Genomic_DNA"/>
</dbReference>
<dbReference type="NCBIfam" id="TIGR01694">
    <property type="entry name" value="MTAP"/>
    <property type="match status" value="1"/>
</dbReference>
<dbReference type="CDD" id="cd09010">
    <property type="entry name" value="MTAP_SsMTAPII_like_MTIP"/>
    <property type="match status" value="1"/>
</dbReference>
<protein>
    <recommendedName>
        <fullName evidence="3">Probable S-methyl-5'-thioinosine phosphorylase</fullName>
        <ecNumber evidence="3">2.4.2.44</ecNumber>
    </recommendedName>
    <alternativeName>
        <fullName evidence="3">5'-methylthioinosine phosphorylase</fullName>
        <shortName evidence="3">MTI phosphorylase</shortName>
        <shortName evidence="3">MTIP</shortName>
    </alternativeName>
</protein>
<feature type="site" description="Important for substrate specificity" evidence="3">
    <location>
        <position position="165"/>
    </location>
</feature>
<dbReference type="GO" id="GO:0019509">
    <property type="term" value="P:L-methionine salvage from methylthioadenosine"/>
    <property type="evidence" value="ECO:0007669"/>
    <property type="project" value="TreeGrafter"/>
</dbReference>
<dbReference type="InterPro" id="IPR000845">
    <property type="entry name" value="Nucleoside_phosphorylase_d"/>
</dbReference>
<dbReference type="GO" id="GO:0006166">
    <property type="term" value="P:purine ribonucleoside salvage"/>
    <property type="evidence" value="ECO:0007669"/>
    <property type="project" value="UniProtKB-UniRule"/>
</dbReference>
<keyword evidence="6" id="KW-1185">Reference proteome</keyword>
<dbReference type="NCBIfam" id="NF006599">
    <property type="entry name" value="PRK09136.1"/>
    <property type="match status" value="1"/>
</dbReference>
<feature type="binding site" evidence="3">
    <location>
        <position position="10"/>
    </location>
    <ligand>
        <name>phosphate</name>
        <dbReference type="ChEBI" id="CHEBI:43474"/>
    </ligand>
</feature>
<dbReference type="PANTHER" id="PTHR42679:SF2">
    <property type="entry name" value="S-METHYL-5'-THIOADENOSINE PHOSPHORYLASE"/>
    <property type="match status" value="1"/>
</dbReference>